<dbReference type="SFLD" id="SFLDG01129">
    <property type="entry name" value="C1.5:_HAD__Beta-PGM__Phosphata"/>
    <property type="match status" value="1"/>
</dbReference>
<dbReference type="NCBIfam" id="TIGR01509">
    <property type="entry name" value="HAD-SF-IA-v3"/>
    <property type="match status" value="1"/>
</dbReference>
<comment type="caution">
    <text evidence="1">The sequence shown here is derived from an EMBL/GenBank/DDBJ whole genome shotgun (WGS) entry which is preliminary data.</text>
</comment>
<evidence type="ECO:0000313" key="1">
    <source>
        <dbReference type="EMBL" id="PWN57672.1"/>
    </source>
</evidence>
<dbReference type="EMBL" id="QEQK01000001">
    <property type="protein sequence ID" value="PWN57672.1"/>
    <property type="molecule type" value="Genomic_DNA"/>
</dbReference>
<reference evidence="1 2" key="1">
    <citation type="submission" date="2018-05" db="EMBL/GenBank/DDBJ databases">
        <title>Abyssibacter profundi OUC007T gen. nov., sp. nov, a marine bacterium isolated from seawater of the Mariana Trench.</title>
        <authorList>
            <person name="Zhou S."/>
        </authorList>
    </citation>
    <scope>NUCLEOTIDE SEQUENCE [LARGE SCALE GENOMIC DNA]</scope>
    <source>
        <strain evidence="1 2">OUC007</strain>
    </source>
</reference>
<dbReference type="SUPFAM" id="SSF56784">
    <property type="entry name" value="HAD-like"/>
    <property type="match status" value="1"/>
</dbReference>
<name>A0A363UQA9_9GAMM</name>
<dbReference type="InterPro" id="IPR023214">
    <property type="entry name" value="HAD_sf"/>
</dbReference>
<dbReference type="Pfam" id="PF00702">
    <property type="entry name" value="Hydrolase"/>
    <property type="match status" value="1"/>
</dbReference>
<dbReference type="Gene3D" id="3.40.50.1000">
    <property type="entry name" value="HAD superfamily/HAD-like"/>
    <property type="match status" value="1"/>
</dbReference>
<proteinExistence type="predicted"/>
<dbReference type="PANTHER" id="PTHR43434">
    <property type="entry name" value="PHOSPHOGLYCOLATE PHOSPHATASE"/>
    <property type="match status" value="1"/>
</dbReference>
<dbReference type="SFLD" id="SFLDS00003">
    <property type="entry name" value="Haloacid_Dehalogenase"/>
    <property type="match status" value="1"/>
</dbReference>
<dbReference type="PRINTS" id="PR00413">
    <property type="entry name" value="HADHALOGNASE"/>
</dbReference>
<dbReference type="InterPro" id="IPR036412">
    <property type="entry name" value="HAD-like_sf"/>
</dbReference>
<organism evidence="1 2">
    <name type="scientific">Abyssibacter profundi</name>
    <dbReference type="NCBI Taxonomy" id="2182787"/>
    <lineage>
        <taxon>Bacteria</taxon>
        <taxon>Pseudomonadati</taxon>
        <taxon>Pseudomonadota</taxon>
        <taxon>Gammaproteobacteria</taxon>
        <taxon>Chromatiales</taxon>
        <taxon>Oceanococcaceae</taxon>
        <taxon>Abyssibacter</taxon>
    </lineage>
</organism>
<dbReference type="GO" id="GO:0005829">
    <property type="term" value="C:cytosol"/>
    <property type="evidence" value="ECO:0007669"/>
    <property type="project" value="TreeGrafter"/>
</dbReference>
<gene>
    <name evidence="1" type="ORF">DEH80_00585</name>
</gene>
<dbReference type="PANTHER" id="PTHR43434:SF3">
    <property type="entry name" value="GMP_IMP NUCLEOTIDASE YRFG"/>
    <property type="match status" value="1"/>
</dbReference>
<dbReference type="Proteomes" id="UP000251800">
    <property type="component" value="Unassembled WGS sequence"/>
</dbReference>
<keyword evidence="2" id="KW-1185">Reference proteome</keyword>
<protein>
    <recommendedName>
        <fullName evidence="3">GMP/IMP nucleotidase</fullName>
    </recommendedName>
</protein>
<sequence length="225" mass="25313">MVCIMPPAKPDWSAIDTILLDMDGTILDLAYDNWFWQEHIPEQVARARGVELPTIRDALQAQFDAAFGSLNWYCLDHWTRTLELDIATHKQASRHRVRPLDGALAAIEQARARGHAVWLVTNAHPLTLQIKLEQTGIAALFDALVSSHELDAPKEHAVFWERLQARLPHDPKRSLFVDDSLRVREAARRAGYPHVWAIARPDSRHPARPVDDGPAADRLADVLAG</sequence>
<dbReference type="AlphaFoldDB" id="A0A363UQA9"/>
<accession>A0A363UQA9</accession>
<dbReference type="GO" id="GO:0008967">
    <property type="term" value="F:phosphoglycolate phosphatase activity"/>
    <property type="evidence" value="ECO:0007669"/>
    <property type="project" value="TreeGrafter"/>
</dbReference>
<dbReference type="InterPro" id="IPR006439">
    <property type="entry name" value="HAD-SF_hydro_IA"/>
</dbReference>
<evidence type="ECO:0000313" key="2">
    <source>
        <dbReference type="Proteomes" id="UP000251800"/>
    </source>
</evidence>
<evidence type="ECO:0008006" key="3">
    <source>
        <dbReference type="Google" id="ProtNLM"/>
    </source>
</evidence>
<dbReference type="CDD" id="cd01427">
    <property type="entry name" value="HAD_like"/>
    <property type="match status" value="1"/>
</dbReference>
<dbReference type="InterPro" id="IPR050155">
    <property type="entry name" value="HAD-like_hydrolase_sf"/>
</dbReference>
<dbReference type="GO" id="GO:0006281">
    <property type="term" value="P:DNA repair"/>
    <property type="evidence" value="ECO:0007669"/>
    <property type="project" value="TreeGrafter"/>
</dbReference>
<dbReference type="OrthoDB" id="9773910at2"/>